<dbReference type="EC" id="5.3.1.35" evidence="4"/>
<comment type="caution">
    <text evidence="4">The sequence shown here is derived from an EMBL/GenBank/DDBJ whole genome shotgun (WGS) entry which is preliminary data.</text>
</comment>
<gene>
    <name evidence="4" type="primary">otnI</name>
    <name evidence="4" type="ORF">ACFQU0_20050</name>
</gene>
<evidence type="ECO:0000313" key="4">
    <source>
        <dbReference type="EMBL" id="MFC7462716.1"/>
    </source>
</evidence>
<reference evidence="5" key="1">
    <citation type="journal article" date="2019" name="Int. J. Syst. Evol. Microbiol.">
        <title>The Global Catalogue of Microorganisms (GCM) 10K type strain sequencing project: providing services to taxonomists for standard genome sequencing and annotation.</title>
        <authorList>
            <consortium name="The Broad Institute Genomics Platform"/>
            <consortium name="The Broad Institute Genome Sequencing Center for Infectious Disease"/>
            <person name="Wu L."/>
            <person name="Ma J."/>
        </authorList>
    </citation>
    <scope>NUCLEOTIDE SEQUENCE [LARGE SCALE GENOMIC DNA]</scope>
    <source>
        <strain evidence="5">CCUG 53903</strain>
    </source>
</reference>
<keyword evidence="1 2" id="KW-0413">Isomerase</keyword>
<dbReference type="PIRSF" id="PIRSF006241">
    <property type="entry name" value="HyI"/>
    <property type="match status" value="1"/>
</dbReference>
<dbReference type="NCBIfam" id="TIGR03234">
    <property type="entry name" value="OH-pyruv-isom"/>
    <property type="match status" value="1"/>
</dbReference>
<dbReference type="InterPro" id="IPR036237">
    <property type="entry name" value="Xyl_isomerase-like_sf"/>
</dbReference>
<dbReference type="EMBL" id="JBHTBZ010000080">
    <property type="protein sequence ID" value="MFC7462716.1"/>
    <property type="molecule type" value="Genomic_DNA"/>
</dbReference>
<dbReference type="NCBIfam" id="NF043033">
    <property type="entry name" value="OxoTetrIsom"/>
    <property type="match status" value="1"/>
</dbReference>
<dbReference type="PANTHER" id="PTHR43489">
    <property type="entry name" value="ISOMERASE"/>
    <property type="match status" value="1"/>
</dbReference>
<accession>A0ABW2SGQ0</accession>
<feature type="domain" description="Xylose isomerase-like TIM barrel" evidence="3">
    <location>
        <begin position="21"/>
        <end position="256"/>
    </location>
</feature>
<organism evidence="4 5">
    <name type="scientific">Hydrogenophaga defluvii</name>
    <dbReference type="NCBI Taxonomy" id="249410"/>
    <lineage>
        <taxon>Bacteria</taxon>
        <taxon>Pseudomonadati</taxon>
        <taxon>Pseudomonadota</taxon>
        <taxon>Betaproteobacteria</taxon>
        <taxon>Burkholderiales</taxon>
        <taxon>Comamonadaceae</taxon>
        <taxon>Hydrogenophaga</taxon>
    </lineage>
</organism>
<protein>
    <submittedName>
        <fullName evidence="4">2-oxo-tetronate isomerase</fullName>
        <ecNumber evidence="4">5.3.1.35</ecNumber>
    </submittedName>
</protein>
<dbReference type="RefSeq" id="WP_382203753.1">
    <property type="nucleotide sequence ID" value="NZ_JBHTBZ010000080.1"/>
</dbReference>
<dbReference type="InterPro" id="IPR026040">
    <property type="entry name" value="HyI-like"/>
</dbReference>
<dbReference type="Gene3D" id="3.20.20.150">
    <property type="entry name" value="Divalent-metal-dependent TIM barrel enzymes"/>
    <property type="match status" value="1"/>
</dbReference>
<comment type="similarity">
    <text evidence="2">Belongs to the hyi family.</text>
</comment>
<name>A0ABW2SGQ0_9BURK</name>
<dbReference type="InterPro" id="IPR050417">
    <property type="entry name" value="Sugar_Epim/Isomerase"/>
</dbReference>
<dbReference type="Proteomes" id="UP001596457">
    <property type="component" value="Unassembled WGS sequence"/>
</dbReference>
<dbReference type="GO" id="GO:0016853">
    <property type="term" value="F:isomerase activity"/>
    <property type="evidence" value="ECO:0007669"/>
    <property type="project" value="UniProtKB-KW"/>
</dbReference>
<sequence>MPRFAANLSMMYTEVPFLDRFAAAAQDGFEAVEYLFPYEHTPAEIAQRLQAHGLTQALFNLPPGDWAAGERGMACLPGREAEFAASVDTAIAYAQATGCKKLHAMAGLVPAGADTQALRATYVANLRAAAAKLAPLGITLLIEPINSRDMPGYFLNWQQQAHDVLAEVGATNLKVQMDFYHCQIMEGDLTRRLEKHWAGVGHIQIAGVPERHEPDSGEVNFPHLFDHLDQLGYDGFIGCEYRPKAGTSAGLGWLRAYLASKKTSQKDRT</sequence>
<evidence type="ECO:0000256" key="2">
    <source>
        <dbReference type="PIRNR" id="PIRNR006241"/>
    </source>
</evidence>
<dbReference type="InterPro" id="IPR017643">
    <property type="entry name" value="Hydroxypyruvate_isomerase"/>
</dbReference>
<evidence type="ECO:0000259" key="3">
    <source>
        <dbReference type="Pfam" id="PF01261"/>
    </source>
</evidence>
<dbReference type="Pfam" id="PF01261">
    <property type="entry name" value="AP_endonuc_2"/>
    <property type="match status" value="1"/>
</dbReference>
<proteinExistence type="inferred from homology"/>
<keyword evidence="5" id="KW-1185">Reference proteome</keyword>
<evidence type="ECO:0000313" key="5">
    <source>
        <dbReference type="Proteomes" id="UP001596457"/>
    </source>
</evidence>
<dbReference type="InterPro" id="IPR053398">
    <property type="entry name" value="HPT_OtnI_isomerases"/>
</dbReference>
<dbReference type="InterPro" id="IPR013022">
    <property type="entry name" value="Xyl_isomerase-like_TIM-brl"/>
</dbReference>
<dbReference type="PANTHER" id="PTHR43489:SF6">
    <property type="entry name" value="HYDROXYPYRUVATE ISOMERASE-RELATED"/>
    <property type="match status" value="1"/>
</dbReference>
<dbReference type="SUPFAM" id="SSF51658">
    <property type="entry name" value="Xylose isomerase-like"/>
    <property type="match status" value="1"/>
</dbReference>
<evidence type="ECO:0000256" key="1">
    <source>
        <dbReference type="ARBA" id="ARBA00023235"/>
    </source>
</evidence>